<dbReference type="GO" id="GO:0046854">
    <property type="term" value="P:phosphatidylinositol phosphate biosynthetic process"/>
    <property type="evidence" value="ECO:0007669"/>
    <property type="project" value="InterPro"/>
</dbReference>
<dbReference type="UniPathway" id="UPA00031">
    <property type="reaction ID" value="UER00013"/>
</dbReference>
<dbReference type="GO" id="GO:0000105">
    <property type="term" value="P:L-histidine biosynthetic process"/>
    <property type="evidence" value="ECO:0007669"/>
    <property type="project" value="UniProtKB-UniRule"/>
</dbReference>
<dbReference type="Gene3D" id="3.30.540.10">
    <property type="entry name" value="Fructose-1,6-Bisphosphatase, subunit A, domain 1"/>
    <property type="match status" value="1"/>
</dbReference>
<evidence type="ECO:0000256" key="2">
    <source>
        <dbReference type="ARBA" id="ARBA00004970"/>
    </source>
</evidence>
<feature type="binding site" evidence="12">
    <location>
        <position position="94"/>
    </location>
    <ligand>
        <name>Mg(2+)</name>
        <dbReference type="ChEBI" id="CHEBI:18420"/>
        <label>1</label>
        <note>catalytic</note>
    </ligand>
</feature>
<dbReference type="GO" id="GO:0007165">
    <property type="term" value="P:signal transduction"/>
    <property type="evidence" value="ECO:0007669"/>
    <property type="project" value="TreeGrafter"/>
</dbReference>
<evidence type="ECO:0000256" key="4">
    <source>
        <dbReference type="ARBA" id="ARBA00013085"/>
    </source>
</evidence>
<evidence type="ECO:0000256" key="3">
    <source>
        <dbReference type="ARBA" id="ARBA00009759"/>
    </source>
</evidence>
<keyword evidence="6 12" id="KW-0479">Metal-binding</keyword>
<dbReference type="InterPro" id="IPR020550">
    <property type="entry name" value="Inositol_monophosphatase_CS"/>
</dbReference>
<evidence type="ECO:0000256" key="8">
    <source>
        <dbReference type="ARBA" id="ARBA00022842"/>
    </source>
</evidence>
<name>A0A8J7M9F2_9RHOB</name>
<dbReference type="GO" id="GO:0004401">
    <property type="term" value="F:histidinol-phosphatase activity"/>
    <property type="evidence" value="ECO:0007669"/>
    <property type="project" value="UniProtKB-UniRule"/>
</dbReference>
<dbReference type="RefSeq" id="WP_200613339.1">
    <property type="nucleotide sequence ID" value="NZ_JAEHHL010000015.1"/>
</dbReference>
<evidence type="ECO:0000256" key="6">
    <source>
        <dbReference type="ARBA" id="ARBA00022723"/>
    </source>
</evidence>
<keyword evidence="14" id="KW-1185">Reference proteome</keyword>
<dbReference type="NCBIfam" id="TIGR02067">
    <property type="entry name" value="his_9_HisN"/>
    <property type="match status" value="1"/>
</dbReference>
<protein>
    <recommendedName>
        <fullName evidence="4 11">Histidinol-phosphatase</fullName>
        <ecNumber evidence="4 11">3.1.3.15</ecNumber>
    </recommendedName>
</protein>
<feature type="binding site" evidence="12">
    <location>
        <position position="91"/>
    </location>
    <ligand>
        <name>Mg(2+)</name>
        <dbReference type="ChEBI" id="CHEBI:18420"/>
        <label>1</label>
        <note>catalytic</note>
    </ligand>
</feature>
<evidence type="ECO:0000256" key="11">
    <source>
        <dbReference type="NCBIfam" id="TIGR02067"/>
    </source>
</evidence>
<comment type="cofactor">
    <cofactor evidence="1 12">
        <name>Mg(2+)</name>
        <dbReference type="ChEBI" id="CHEBI:18420"/>
    </cofactor>
</comment>
<dbReference type="Pfam" id="PF00459">
    <property type="entry name" value="Inositol_P"/>
    <property type="match status" value="1"/>
</dbReference>
<dbReference type="InterPro" id="IPR000760">
    <property type="entry name" value="Inositol_monophosphatase-like"/>
</dbReference>
<comment type="pathway">
    <text evidence="2">Amino-acid biosynthesis; L-histidine biosynthesis; L-histidine from 5-phospho-alpha-D-ribose 1-diphosphate: step 8/9.</text>
</comment>
<dbReference type="SUPFAM" id="SSF56655">
    <property type="entry name" value="Carbohydrate phosphatase"/>
    <property type="match status" value="1"/>
</dbReference>
<evidence type="ECO:0000256" key="12">
    <source>
        <dbReference type="PIRSR" id="PIRSR600760-2"/>
    </source>
</evidence>
<dbReference type="PROSITE" id="PS00629">
    <property type="entry name" value="IMP_1"/>
    <property type="match status" value="1"/>
</dbReference>
<dbReference type="PANTHER" id="PTHR20854:SF4">
    <property type="entry name" value="INOSITOL-1-MONOPHOSPHATASE-RELATED"/>
    <property type="match status" value="1"/>
</dbReference>
<evidence type="ECO:0000256" key="10">
    <source>
        <dbReference type="ARBA" id="ARBA00049158"/>
    </source>
</evidence>
<comment type="similarity">
    <text evidence="3">Belongs to the inositol monophosphatase superfamily.</text>
</comment>
<dbReference type="InterPro" id="IPR011809">
    <property type="entry name" value="His_9_proposed"/>
</dbReference>
<dbReference type="GO" id="GO:0008934">
    <property type="term" value="F:inositol monophosphate 1-phosphatase activity"/>
    <property type="evidence" value="ECO:0007669"/>
    <property type="project" value="TreeGrafter"/>
</dbReference>
<evidence type="ECO:0000313" key="14">
    <source>
        <dbReference type="Proteomes" id="UP000655420"/>
    </source>
</evidence>
<dbReference type="Gene3D" id="3.40.190.80">
    <property type="match status" value="1"/>
</dbReference>
<keyword evidence="5" id="KW-0028">Amino-acid biosynthesis</keyword>
<reference evidence="13" key="1">
    <citation type="submission" date="2020-12" db="EMBL/GenBank/DDBJ databases">
        <title>Bacterial taxonomy.</title>
        <authorList>
            <person name="Pan X."/>
        </authorList>
    </citation>
    <scope>NUCLEOTIDE SEQUENCE</scope>
    <source>
        <strain evidence="13">M0105</strain>
    </source>
</reference>
<comment type="catalytic activity">
    <reaction evidence="10">
        <text>L-histidinol phosphate + H2O = L-histidinol + phosphate</text>
        <dbReference type="Rhea" id="RHEA:14465"/>
        <dbReference type="ChEBI" id="CHEBI:15377"/>
        <dbReference type="ChEBI" id="CHEBI:43474"/>
        <dbReference type="ChEBI" id="CHEBI:57699"/>
        <dbReference type="ChEBI" id="CHEBI:57980"/>
        <dbReference type="EC" id="3.1.3.15"/>
    </reaction>
</comment>
<dbReference type="InterPro" id="IPR020583">
    <property type="entry name" value="Inositol_monoP_metal-BS"/>
</dbReference>
<dbReference type="PROSITE" id="PS00630">
    <property type="entry name" value="IMP_2"/>
    <property type="match status" value="1"/>
</dbReference>
<keyword evidence="9" id="KW-0368">Histidine biosynthesis</keyword>
<dbReference type="AlphaFoldDB" id="A0A8J7M9F2"/>
<feature type="binding site" evidence="12">
    <location>
        <position position="222"/>
    </location>
    <ligand>
        <name>Mg(2+)</name>
        <dbReference type="ChEBI" id="CHEBI:18420"/>
        <label>1</label>
        <note>catalytic</note>
    </ligand>
</feature>
<gene>
    <name evidence="13" type="primary">hisN</name>
    <name evidence="13" type="ORF">H0I76_18275</name>
</gene>
<dbReference type="EMBL" id="JAEHHL010000015">
    <property type="protein sequence ID" value="MBK0401149.1"/>
    <property type="molecule type" value="Genomic_DNA"/>
</dbReference>
<comment type="caution">
    <text evidence="13">The sequence shown here is derived from an EMBL/GenBank/DDBJ whole genome shotgun (WGS) entry which is preliminary data.</text>
</comment>
<proteinExistence type="inferred from homology"/>
<keyword evidence="8 12" id="KW-0460">Magnesium</keyword>
<accession>A0A8J7M9F2</accession>
<keyword evidence="7 13" id="KW-0378">Hydrolase</keyword>
<feature type="binding site" evidence="12">
    <location>
        <position position="93"/>
    </location>
    <ligand>
        <name>Mg(2+)</name>
        <dbReference type="ChEBI" id="CHEBI:18420"/>
        <label>2</label>
    </ligand>
</feature>
<feature type="binding site" evidence="12">
    <location>
        <position position="75"/>
    </location>
    <ligand>
        <name>Mg(2+)</name>
        <dbReference type="ChEBI" id="CHEBI:18420"/>
        <label>1</label>
        <note>catalytic</note>
    </ligand>
</feature>
<dbReference type="Proteomes" id="UP000655420">
    <property type="component" value="Unassembled WGS sequence"/>
</dbReference>
<dbReference type="PANTHER" id="PTHR20854">
    <property type="entry name" value="INOSITOL MONOPHOSPHATASE"/>
    <property type="match status" value="1"/>
</dbReference>
<evidence type="ECO:0000313" key="13">
    <source>
        <dbReference type="EMBL" id="MBK0401149.1"/>
    </source>
</evidence>
<evidence type="ECO:0000256" key="7">
    <source>
        <dbReference type="ARBA" id="ARBA00022801"/>
    </source>
</evidence>
<dbReference type="GO" id="GO:0006020">
    <property type="term" value="P:inositol metabolic process"/>
    <property type="evidence" value="ECO:0007669"/>
    <property type="project" value="TreeGrafter"/>
</dbReference>
<organism evidence="13 14">
    <name type="scientific">Thermohalobaculum xanthum</name>
    <dbReference type="NCBI Taxonomy" id="2753746"/>
    <lineage>
        <taxon>Bacteria</taxon>
        <taxon>Pseudomonadati</taxon>
        <taxon>Pseudomonadota</taxon>
        <taxon>Alphaproteobacteria</taxon>
        <taxon>Rhodobacterales</taxon>
        <taxon>Paracoccaceae</taxon>
        <taxon>Thermohalobaculum</taxon>
    </lineage>
</organism>
<dbReference type="EC" id="3.1.3.15" evidence="4 11"/>
<dbReference type="GO" id="GO:0046872">
    <property type="term" value="F:metal ion binding"/>
    <property type="evidence" value="ECO:0007669"/>
    <property type="project" value="UniProtKB-KW"/>
</dbReference>
<evidence type="ECO:0000256" key="9">
    <source>
        <dbReference type="ARBA" id="ARBA00023102"/>
    </source>
</evidence>
<evidence type="ECO:0000256" key="1">
    <source>
        <dbReference type="ARBA" id="ARBA00001946"/>
    </source>
</evidence>
<sequence>MTAASSLDELSRLARALADAAAQVTLPRFRTADLTTDDKGAAGLFDPVTAADREAEAAIRSILQRERPEDAILGEEHGTTTGRSGLTWVIDPIDGTRAFISGLPVWGTLIALDDGTRGVIGIVDQPFTGERFVGLNTPGASHAVLEHRGAVRAITTRRGRALADSTVFTTAPELFTETERRGFDAVRGAAQLTRYGTDCYAYALLAMGHVDLVIEAGLKAYDIAAPKALIEAAGGIVTGWRGEDCRWGGRVLAAAHPALHAEALELLSGIAPA</sequence>
<dbReference type="PRINTS" id="PR00377">
    <property type="entry name" value="IMPHPHTASES"/>
</dbReference>
<evidence type="ECO:0000256" key="5">
    <source>
        <dbReference type="ARBA" id="ARBA00022605"/>
    </source>
</evidence>